<name>A0AAP3BH92_9BACT</name>
<comment type="subcellular location">
    <subcellularLocation>
        <location evidence="1">Cell outer membrane</location>
    </subcellularLocation>
</comment>
<dbReference type="RefSeq" id="WP_203039677.1">
    <property type="nucleotide sequence ID" value="NZ_JAPDVK010000002.1"/>
</dbReference>
<dbReference type="NCBIfam" id="NF033072">
    <property type="entry name" value="NanU"/>
    <property type="match status" value="1"/>
</dbReference>
<dbReference type="AlphaFoldDB" id="A0AAP3BH92"/>
<keyword evidence="8" id="KW-0449">Lipoprotein</keyword>
<evidence type="ECO:0000259" key="7">
    <source>
        <dbReference type="Pfam" id="PF14322"/>
    </source>
</evidence>
<feature type="domain" description="SusD-like N-terminal" evidence="7">
    <location>
        <begin position="85"/>
        <end position="200"/>
    </location>
</feature>
<evidence type="ECO:0000259" key="6">
    <source>
        <dbReference type="Pfam" id="PF07980"/>
    </source>
</evidence>
<dbReference type="InterPro" id="IPR012944">
    <property type="entry name" value="SusD_RagB_dom"/>
</dbReference>
<dbReference type="SUPFAM" id="SSF48452">
    <property type="entry name" value="TPR-like"/>
    <property type="match status" value="1"/>
</dbReference>
<dbReference type="Pfam" id="PF07980">
    <property type="entry name" value="SusD_RagB"/>
    <property type="match status" value="1"/>
</dbReference>
<dbReference type="InterPro" id="IPR011990">
    <property type="entry name" value="TPR-like_helical_dom_sf"/>
</dbReference>
<organism evidence="8 9">
    <name type="scientific">Segatella copri</name>
    <dbReference type="NCBI Taxonomy" id="165179"/>
    <lineage>
        <taxon>Bacteria</taxon>
        <taxon>Pseudomonadati</taxon>
        <taxon>Bacteroidota</taxon>
        <taxon>Bacteroidia</taxon>
        <taxon>Bacteroidales</taxon>
        <taxon>Prevotellaceae</taxon>
        <taxon>Segatella</taxon>
    </lineage>
</organism>
<evidence type="ECO:0000256" key="4">
    <source>
        <dbReference type="ARBA" id="ARBA00023136"/>
    </source>
</evidence>
<dbReference type="InterPro" id="IPR033985">
    <property type="entry name" value="SusD-like_N"/>
</dbReference>
<dbReference type="CDD" id="cd08977">
    <property type="entry name" value="SusD"/>
    <property type="match status" value="1"/>
</dbReference>
<dbReference type="PROSITE" id="PS51257">
    <property type="entry name" value="PROKAR_LIPOPROTEIN"/>
    <property type="match status" value="1"/>
</dbReference>
<dbReference type="Pfam" id="PF14322">
    <property type="entry name" value="SusD-like_3"/>
    <property type="match status" value="1"/>
</dbReference>
<keyword evidence="5" id="KW-0998">Cell outer membrane</keyword>
<evidence type="ECO:0000256" key="2">
    <source>
        <dbReference type="ARBA" id="ARBA00006275"/>
    </source>
</evidence>
<dbReference type="GO" id="GO:0009279">
    <property type="term" value="C:cell outer membrane"/>
    <property type="evidence" value="ECO:0007669"/>
    <property type="project" value="UniProtKB-SubCell"/>
</dbReference>
<keyword evidence="3" id="KW-0732">Signal</keyword>
<keyword evidence="4" id="KW-0472">Membrane</keyword>
<reference evidence="8" key="1">
    <citation type="submission" date="2022-11" db="EMBL/GenBank/DDBJ databases">
        <title>Genomic repertoires linked with pathogenic potency of arthritogenic Prevotella copri isolated from the gut of rheumatoid arthritis patients.</title>
        <authorList>
            <person name="Nii T."/>
            <person name="Maeda Y."/>
            <person name="Motooka D."/>
            <person name="Naito M."/>
            <person name="Matsumoto Y."/>
            <person name="Ogawa T."/>
            <person name="Oguro-Igashira E."/>
            <person name="Kishikawa T."/>
            <person name="Yamashita M."/>
            <person name="Koizumi S."/>
            <person name="Kurakawa T."/>
            <person name="Okumura R."/>
            <person name="Kayama H."/>
            <person name="Murakami M."/>
            <person name="Sakaguchi T."/>
            <person name="Das B."/>
            <person name="Nakamura S."/>
            <person name="Okada Y."/>
            <person name="Kumanogoh A."/>
            <person name="Takeda K."/>
        </authorList>
    </citation>
    <scope>NUCLEOTIDE SEQUENCE</scope>
    <source>
        <strain evidence="8">F3-75</strain>
    </source>
</reference>
<comment type="similarity">
    <text evidence="2">Belongs to the SusD family.</text>
</comment>
<evidence type="ECO:0000256" key="1">
    <source>
        <dbReference type="ARBA" id="ARBA00004442"/>
    </source>
</evidence>
<evidence type="ECO:0000313" key="8">
    <source>
        <dbReference type="EMBL" id="MCW4128412.1"/>
    </source>
</evidence>
<evidence type="ECO:0000256" key="3">
    <source>
        <dbReference type="ARBA" id="ARBA00022729"/>
    </source>
</evidence>
<accession>A0AAP3BH92</accession>
<feature type="domain" description="RagB/SusD" evidence="6">
    <location>
        <begin position="301"/>
        <end position="479"/>
    </location>
</feature>
<dbReference type="Proteomes" id="UP001209344">
    <property type="component" value="Unassembled WGS sequence"/>
</dbReference>
<dbReference type="EMBL" id="JAPDVK010000002">
    <property type="protein sequence ID" value="MCW4128412.1"/>
    <property type="molecule type" value="Genomic_DNA"/>
</dbReference>
<gene>
    <name evidence="8" type="primary">nanU</name>
    <name evidence="8" type="ORF">ONT16_09100</name>
</gene>
<protein>
    <submittedName>
        <fullName evidence="8">SusD family outer membrane lipoprotein NanU</fullName>
    </submittedName>
</protein>
<dbReference type="Gene3D" id="1.25.40.390">
    <property type="match status" value="1"/>
</dbReference>
<comment type="caution">
    <text evidence="8">The sequence shown here is derived from an EMBL/GenBank/DDBJ whole genome shotgun (WGS) entry which is preliminary data.</text>
</comment>
<proteinExistence type="inferred from homology"/>
<sequence>MKKFLKYFAAGCMVFSMTSCLDVEPQSEITDAGYWKEEGQFSSANTGLQAMFRDQSFNLYLWGEMRTNLYGGNPFSGEATRGYEFMWNNLLSQSSPAISNYGGCYSIINQLNLMIAKTENTDLIKEAAKNNYLGSAYGMRAFIYFQLLRTYGDVIVVTDYTKGSDISIGNMGKAASPATEVMAQIKKDIEASEKAYGDNYKFASGRNYWSLAATKMLKGEAYLWSGKQMGGGNADFQTAKAAYEDVKKADVALQNDFTKVFAFNNKKNKEIIYAVYNGKDEKTLWNDRFRLTLVMGSMFFKNYYEADGTSLAESAMGNMDGVMSVSLNKDMWKELYRDGDTRKAGSLKDIYAKNEDGSLKYVGNIQYKFQGTLPQGYNLRQWLDDYPIYRYADCLLGLAEAKALLGEDPAAEINEVRKRAYGEEYFNAHQAEVAYPNDTDASFYANNSFVGSDANVIEAVLKERCREFLFEGKRWHDLRLMGAEYVTKYTSAHADRLLWPIDENTLGLNGLLHQTPGYDK</sequence>
<evidence type="ECO:0000256" key="5">
    <source>
        <dbReference type="ARBA" id="ARBA00023237"/>
    </source>
</evidence>
<evidence type="ECO:0000313" key="9">
    <source>
        <dbReference type="Proteomes" id="UP001209344"/>
    </source>
</evidence>